<dbReference type="GO" id="GO:0005524">
    <property type="term" value="F:ATP binding"/>
    <property type="evidence" value="ECO:0007669"/>
    <property type="project" value="UniProtKB-UniRule"/>
</dbReference>
<dbReference type="InterPro" id="IPR023660">
    <property type="entry name" value="Arg_Kinase"/>
</dbReference>
<keyword evidence="8" id="KW-1185">Reference proteome</keyword>
<gene>
    <name evidence="7" type="ORF">SAMN05216313_103225</name>
</gene>
<comment type="similarity">
    <text evidence="5">Belongs to the ATP:guanido phosphotransferase family.</text>
</comment>
<evidence type="ECO:0000313" key="8">
    <source>
        <dbReference type="Proteomes" id="UP000198508"/>
    </source>
</evidence>
<feature type="binding site" evidence="5">
    <location>
        <begin position="198"/>
        <end position="203"/>
    </location>
    <ligand>
        <name>ATP</name>
        <dbReference type="ChEBI" id="CHEBI:30616"/>
    </ligand>
</feature>
<dbReference type="InterPro" id="IPR014746">
    <property type="entry name" value="Gln_synth/guanido_kin_cat_dom"/>
</dbReference>
<evidence type="ECO:0000313" key="7">
    <source>
        <dbReference type="EMBL" id="SET24562.1"/>
    </source>
</evidence>
<keyword evidence="3 5" id="KW-0418">Kinase</keyword>
<dbReference type="InterPro" id="IPR000749">
    <property type="entry name" value="ATP-guanido_PTrfase"/>
</dbReference>
<reference evidence="8" key="1">
    <citation type="submission" date="2016-10" db="EMBL/GenBank/DDBJ databases">
        <authorList>
            <person name="Varghese N."/>
            <person name="Submissions S."/>
        </authorList>
    </citation>
    <scope>NUCLEOTIDE SEQUENCE [LARGE SCALE GENOMIC DNA]</scope>
    <source>
        <strain evidence="8">NLAE-zl-G277</strain>
    </source>
</reference>
<dbReference type="GO" id="GO:0005615">
    <property type="term" value="C:extracellular space"/>
    <property type="evidence" value="ECO:0007669"/>
    <property type="project" value="TreeGrafter"/>
</dbReference>
<dbReference type="EMBL" id="FOIM01000003">
    <property type="protein sequence ID" value="SET24562.1"/>
    <property type="molecule type" value="Genomic_DNA"/>
</dbReference>
<evidence type="ECO:0000256" key="3">
    <source>
        <dbReference type="ARBA" id="ARBA00022777"/>
    </source>
</evidence>
<dbReference type="STRING" id="460384.SAMN05216313_103225"/>
<dbReference type="PANTHER" id="PTHR11547">
    <property type="entry name" value="ARGININE OR CREATINE KINASE"/>
    <property type="match status" value="1"/>
</dbReference>
<dbReference type="RefSeq" id="WP_092361147.1">
    <property type="nucleotide sequence ID" value="NZ_CABJCG010000001.1"/>
</dbReference>
<feature type="binding site" evidence="5">
    <location>
        <begin position="167"/>
        <end position="171"/>
    </location>
    <ligand>
        <name>ATP</name>
        <dbReference type="ChEBI" id="CHEBI:30616"/>
    </ligand>
</feature>
<dbReference type="PROSITE" id="PS51510">
    <property type="entry name" value="PHOSPHAGEN_KINASE_C"/>
    <property type="match status" value="1"/>
</dbReference>
<dbReference type="InterPro" id="IPR022414">
    <property type="entry name" value="ATP-guanido_PTrfase_cat"/>
</dbReference>
<dbReference type="SUPFAM" id="SSF55931">
    <property type="entry name" value="Glutamine synthetase/guanido kinase"/>
    <property type="match status" value="1"/>
</dbReference>
<name>A0A1I0CXJ0_9FIRM</name>
<dbReference type="AlphaFoldDB" id="A0A1I0CXJ0"/>
<dbReference type="CDD" id="cd07930">
    <property type="entry name" value="bacterial_phosphagen_kinase"/>
    <property type="match status" value="1"/>
</dbReference>
<feature type="binding site" evidence="5">
    <location>
        <begin position="17"/>
        <end position="21"/>
    </location>
    <ligand>
        <name>ATP</name>
        <dbReference type="ChEBI" id="CHEBI:30616"/>
    </ligand>
</feature>
<sequence>MSRWFEQTDCTGSNVVYSRVRLARNWDEYAFPAKLDQKQAQELLERLKEGLKEIGGLDGNTYVCRDLNQIKDLERMALRERRILNSATVSKREPAGLMLSEDEASSLILGGDDHIRIQLLSPGLNLDELWARMDRMDDYVNERFSYAFDDKYGYLTSFPTNVGTGLRACVVLHLPVLSQVRKFQSIVADMSRFGTAIRGLYGEGSDNYGSMYEVSNQRTLGQSEREIIELVTKAAAQLNNQEQRVRKAALSSQRLEREDEAWKSYGVLKYARRIAEKDARIFLSQLMAGEADGLLKFETPCSIYSMILGIKPANLRLSADRPLEKEELDQARAAYIREHLPEIVMK</sequence>
<feature type="binding site" evidence="5">
    <location>
        <position position="116"/>
    </location>
    <ligand>
        <name>ATP</name>
        <dbReference type="ChEBI" id="CHEBI:30616"/>
    </ligand>
</feature>
<evidence type="ECO:0000259" key="6">
    <source>
        <dbReference type="PROSITE" id="PS51510"/>
    </source>
</evidence>
<keyword evidence="2 5" id="KW-0547">Nucleotide-binding</keyword>
<feature type="domain" description="Phosphagen kinase C-terminal" evidence="6">
    <location>
        <begin position="14"/>
        <end position="245"/>
    </location>
</feature>
<protein>
    <submittedName>
        <fullName evidence="7">Protein arginine kinase</fullName>
    </submittedName>
</protein>
<proteinExistence type="inferred from homology"/>
<accession>A0A1I0CXJ0</accession>
<dbReference type="Proteomes" id="UP000198508">
    <property type="component" value="Unassembled WGS sequence"/>
</dbReference>
<dbReference type="Gene3D" id="3.30.590.10">
    <property type="entry name" value="Glutamine synthetase/guanido kinase, catalytic domain"/>
    <property type="match status" value="1"/>
</dbReference>
<dbReference type="Pfam" id="PF00217">
    <property type="entry name" value="ATP-gua_Ptrans"/>
    <property type="match status" value="1"/>
</dbReference>
<keyword evidence="1 5" id="KW-0808">Transferase</keyword>
<organism evidence="7 8">
    <name type="scientific">Enterocloster lavalensis</name>
    <dbReference type="NCBI Taxonomy" id="460384"/>
    <lineage>
        <taxon>Bacteria</taxon>
        <taxon>Bacillati</taxon>
        <taxon>Bacillota</taxon>
        <taxon>Clostridia</taxon>
        <taxon>Lachnospirales</taxon>
        <taxon>Lachnospiraceae</taxon>
        <taxon>Enterocloster</taxon>
    </lineage>
</organism>
<dbReference type="GO" id="GO:0046314">
    <property type="term" value="P:phosphocreatine biosynthetic process"/>
    <property type="evidence" value="ECO:0007669"/>
    <property type="project" value="InterPro"/>
</dbReference>
<evidence type="ECO:0000256" key="2">
    <source>
        <dbReference type="ARBA" id="ARBA00022741"/>
    </source>
</evidence>
<dbReference type="GeneID" id="93278483"/>
<dbReference type="PANTHER" id="PTHR11547:SF38">
    <property type="entry name" value="ARGININE KINASE 1-RELATED"/>
    <property type="match status" value="1"/>
</dbReference>
<evidence type="ECO:0000256" key="1">
    <source>
        <dbReference type="ARBA" id="ARBA00022679"/>
    </source>
</evidence>
<dbReference type="GO" id="GO:0004111">
    <property type="term" value="F:creatine kinase activity"/>
    <property type="evidence" value="ECO:0007669"/>
    <property type="project" value="InterPro"/>
</dbReference>
<evidence type="ECO:0000256" key="5">
    <source>
        <dbReference type="PROSITE-ProRule" id="PRU00843"/>
    </source>
</evidence>
<keyword evidence="4 5" id="KW-0067">ATP-binding</keyword>
<evidence type="ECO:0000256" key="4">
    <source>
        <dbReference type="ARBA" id="ARBA00022840"/>
    </source>
</evidence>
<comment type="caution">
    <text evidence="5">Lacks conserved residue(s) required for the propagation of feature annotation.</text>
</comment>